<sequence>MEPASGLSVAHVELQAQAGGTGGPGNVATQAAEFEVTVVIRGTGSGSGSSPVTTQQIRVLVEAAEVKLVSDPEIGALAAVLPPGGSTVLTVEVRNDGNTASGALSLPPIPPDVTWLAVATPFPMPAIPPGGSATLLLLLKAPDNAQLGQVYRVQQLVLGAQAGGAAAGHLPLSVELAVASEPTGSLEVQVVDEYTTYAPGQPRVAGARLLLKGPDGGIIGQGLTNGSGIFTFLNLTAGYTYSLDAFSSNHSTTSRTVAITGGRRQLRVFMARTAVRATFSVVPTTFQETVQLTVNVEYVTFVPMPVIRMEPPLIFWDELGACSLDGTPLTLHVINTGLIAAQNVRLRIPRFPLMYNVDFAGARWLQKENATSNNETASVAFYPPGPTAELAWASAVQADDAAGDAGLPTSSIPRADLYGPDQEFVVLIGRMPAMFSDACDSSKSTVIGQGASIVNRSPCPRVISDPPNVDRGSAPGGGPLNPTYEVSGGGGPEIPSLDICNKCVQGMFVGAACIVENVAPTKEIELLGKFLGAIYNIVSKDLIKTVTIGKLKLPKCFIDMAAECLGMWNAISDAVNSATKSVGSALGAAGNAIGNFGSASPGSWVGASTRGAGSGSSSSGRRRLLMEYVEYGGVPPGRNNTWIALDEQQPLMMPLQRRQALGTGKALPDPDPILLTPAGKAVIRWSAAMLMFNTAAMEMWSLEYYEEWIGSNYPIDLEAEWRAKWEAATATGSAAGLTVDWNEEAPALLGERYEPLASRAARELLIARWNVTFDLNRPDPASFVNQTTGAAPMSGYLPDGSPRPIDLVRVTTAQLAYLNETIAALELGYRGCLDALLEAITALVATHVTAAQSGGGATCARVVIQLSQTLVMTRQAFEASLVLDNEGADPITDIAVELKVWEHESGELAANGTFALGEPLTEDQFQGGSGAWSLSAGASGTLRWLLVPRVAAALSKDTWYTIGGTLWYTPGPGLPPEMVPLEPANVRVSPEGRLDVRYYVEKWVQGDNPFTPEQEPSPPAAFATLLTNVGGGVARGLEMQSLQPKILENEKGLLVAFNITGVAVNGRPQPRALQAAVGDIMPNSSALVVWSLRCSLQGTFSGLNASFTTRNPLNDPTLSAVSRVALYDMLRLVYINGADFDDGLPDMLVTQLDDDARTAALAPPEPAASPPGNSSTATNNTSGGANGTWAAALTAPTSAGSGHRRAAAESIINITTALPLPTQLHSSKDGAVVPLAVVPDAAVLSISATAIDPASDPIAAAAVGGTDRRAVVVEIRVDGWMLLPPRLLPPSATGGLTMTANARNTKWQYLRVRTPEMLKPSSGWSVIRADVTAAASSSNGSSGGGAVTAAAAATQVKLPYNAWSSYRAYVDARRAEDHLHVLHDGFIVGAAENRVRLVLVEGEVDASSLQQQPQPQQLPLPPPPPPQMPSPPPPPHSPPPQPAAATPSAVPPSQPGRDAS</sequence>
<dbReference type="InterPro" id="IPR052886">
    <property type="entry name" value="LCS_TC/CRSF"/>
</dbReference>
<feature type="compositionally biased region" description="Polar residues" evidence="1">
    <location>
        <begin position="1172"/>
        <end position="1183"/>
    </location>
</feature>
<protein>
    <submittedName>
        <fullName evidence="2">Uncharacterized protein</fullName>
    </submittedName>
</protein>
<dbReference type="PANTHER" id="PTHR23261:SF77">
    <property type="entry name" value="GROUND-LIKE DOMAIN-CONTAINING PROTEIN"/>
    <property type="match status" value="1"/>
</dbReference>
<feature type="compositionally biased region" description="Pro residues" evidence="1">
    <location>
        <begin position="1416"/>
        <end position="1442"/>
    </location>
</feature>
<feature type="region of interest" description="Disordered" evidence="1">
    <location>
        <begin position="1161"/>
        <end position="1188"/>
    </location>
</feature>
<gene>
    <name evidence="2" type="ORF">HXX76_010448</name>
</gene>
<evidence type="ECO:0000313" key="3">
    <source>
        <dbReference type="Proteomes" id="UP000650467"/>
    </source>
</evidence>
<evidence type="ECO:0000313" key="2">
    <source>
        <dbReference type="EMBL" id="KAG2428300.1"/>
    </source>
</evidence>
<keyword evidence="3" id="KW-1185">Reference proteome</keyword>
<accession>A0A835SXG1</accession>
<name>A0A835SXG1_CHLIN</name>
<dbReference type="PANTHER" id="PTHR23261">
    <property type="entry name" value="GROUNDHOG-RELATED"/>
    <property type="match status" value="1"/>
</dbReference>
<dbReference type="Proteomes" id="UP000650467">
    <property type="component" value="Unassembled WGS sequence"/>
</dbReference>
<dbReference type="EMBL" id="JAEHOC010000035">
    <property type="protein sequence ID" value="KAG2428300.1"/>
    <property type="molecule type" value="Genomic_DNA"/>
</dbReference>
<comment type="caution">
    <text evidence="2">The sequence shown here is derived from an EMBL/GenBank/DDBJ whole genome shotgun (WGS) entry which is preliminary data.</text>
</comment>
<evidence type="ECO:0000256" key="1">
    <source>
        <dbReference type="SAM" id="MobiDB-lite"/>
    </source>
</evidence>
<feature type="compositionally biased region" description="Low complexity" evidence="1">
    <location>
        <begin position="1406"/>
        <end position="1415"/>
    </location>
</feature>
<reference evidence="2" key="1">
    <citation type="journal article" date="2020" name="bioRxiv">
        <title>Comparative genomics of Chlamydomonas.</title>
        <authorList>
            <person name="Craig R.J."/>
            <person name="Hasan A.R."/>
            <person name="Ness R.W."/>
            <person name="Keightley P.D."/>
        </authorList>
    </citation>
    <scope>NUCLEOTIDE SEQUENCE</scope>
    <source>
        <strain evidence="2">SAG 7.73</strain>
    </source>
</reference>
<feature type="region of interest" description="Disordered" evidence="1">
    <location>
        <begin position="1406"/>
        <end position="1460"/>
    </location>
</feature>
<organism evidence="2 3">
    <name type="scientific">Chlamydomonas incerta</name>
    <dbReference type="NCBI Taxonomy" id="51695"/>
    <lineage>
        <taxon>Eukaryota</taxon>
        <taxon>Viridiplantae</taxon>
        <taxon>Chlorophyta</taxon>
        <taxon>core chlorophytes</taxon>
        <taxon>Chlorophyceae</taxon>
        <taxon>CS clade</taxon>
        <taxon>Chlamydomonadales</taxon>
        <taxon>Chlamydomonadaceae</taxon>
        <taxon>Chlamydomonas</taxon>
    </lineage>
</organism>
<dbReference type="SUPFAM" id="SSF49478">
    <property type="entry name" value="Cna protein B-type domain"/>
    <property type="match status" value="1"/>
</dbReference>
<proteinExistence type="predicted"/>
<dbReference type="OrthoDB" id="548234at2759"/>